<dbReference type="AlphaFoldDB" id="A0A5K7X7L3"/>
<keyword evidence="2" id="KW-1185">Reference proteome</keyword>
<proteinExistence type="predicted"/>
<dbReference type="EMBL" id="AP021861">
    <property type="protein sequence ID" value="BBO30453.1"/>
    <property type="molecule type" value="Genomic_DNA"/>
</dbReference>
<dbReference type="KEGG" id="lpav:PLANPX_0065"/>
<evidence type="ECO:0000313" key="1">
    <source>
        <dbReference type="EMBL" id="BBO30453.1"/>
    </source>
</evidence>
<reference evidence="2" key="1">
    <citation type="submission" date="2019-10" db="EMBL/GenBank/DDBJ databases">
        <title>Lacipirellula parvula gen. nov., sp. nov., representing a lineage of planctomycetes widespread in freshwater anoxic habitats, and description of the family Lacipirellulaceae.</title>
        <authorList>
            <person name="Dedysh S.N."/>
            <person name="Kulichevskaya I.S."/>
            <person name="Beletsky A.V."/>
            <person name="Rakitin A.L."/>
            <person name="Mardanov A.V."/>
            <person name="Ivanova A.A."/>
            <person name="Saltykova V.X."/>
            <person name="Rijpstra W.I.C."/>
            <person name="Sinninghe Damste J.S."/>
            <person name="Ravin N.V."/>
        </authorList>
    </citation>
    <scope>NUCLEOTIDE SEQUENCE [LARGE SCALE GENOMIC DNA]</scope>
    <source>
        <strain evidence="2">PX69</strain>
    </source>
</reference>
<accession>A0A5K7X7L3</accession>
<evidence type="ECO:0000313" key="2">
    <source>
        <dbReference type="Proteomes" id="UP000326837"/>
    </source>
</evidence>
<name>A0A5K7X7L3_9BACT</name>
<protein>
    <submittedName>
        <fullName evidence="1">Uncharacterized protein</fullName>
    </submittedName>
</protein>
<organism evidence="1 2">
    <name type="scientific">Lacipirellula parvula</name>
    <dbReference type="NCBI Taxonomy" id="2650471"/>
    <lineage>
        <taxon>Bacteria</taxon>
        <taxon>Pseudomonadati</taxon>
        <taxon>Planctomycetota</taxon>
        <taxon>Planctomycetia</taxon>
        <taxon>Pirellulales</taxon>
        <taxon>Lacipirellulaceae</taxon>
        <taxon>Lacipirellula</taxon>
    </lineage>
</organism>
<gene>
    <name evidence="1" type="ORF">PLANPX_0065</name>
</gene>
<sequence length="61" mass="6870">MSEMLCSGEEPAFTNFCKDEDAGSPRSRAKPPLGFYPLASKQMRQGKWNISAFFVVPWNGR</sequence>
<dbReference type="Proteomes" id="UP000326837">
    <property type="component" value="Chromosome"/>
</dbReference>